<dbReference type="InterPro" id="IPR012336">
    <property type="entry name" value="Thioredoxin-like_fold"/>
</dbReference>
<evidence type="ECO:0000313" key="3">
    <source>
        <dbReference type="EMBL" id="SFZ97645.1"/>
    </source>
</evidence>
<organism evidence="3">
    <name type="scientific">hydrothermal vent metagenome</name>
    <dbReference type="NCBI Taxonomy" id="652676"/>
    <lineage>
        <taxon>unclassified sequences</taxon>
        <taxon>metagenomes</taxon>
        <taxon>ecological metagenomes</taxon>
    </lineage>
</organism>
<dbReference type="InterPro" id="IPR051099">
    <property type="entry name" value="AGR/TXD"/>
</dbReference>
<dbReference type="PANTHER" id="PTHR15337">
    <property type="entry name" value="ANTERIOR GRADIENT PROTEIN-RELATED"/>
    <property type="match status" value="1"/>
</dbReference>
<dbReference type="SUPFAM" id="SSF52833">
    <property type="entry name" value="Thioredoxin-like"/>
    <property type="match status" value="1"/>
</dbReference>
<name>A0A1W1EC90_9ZZZZ</name>
<dbReference type="EMBL" id="FPKX01000008">
    <property type="protein sequence ID" value="SFZ97645.1"/>
    <property type="molecule type" value="Genomic_DNA"/>
</dbReference>
<dbReference type="InterPro" id="IPR036249">
    <property type="entry name" value="Thioredoxin-like_sf"/>
</dbReference>
<sequence>MKKLFTIVVLLTAILNADIVWQKDIVTAFELAKKENKTVMVFVESENCRWCKKMKKNTLSDEKVIKSVNSFISVKVFRENQEAVKQLPNIQGVPTVFFMSADKKIIETSIGYYSVEDFLSYINDVKKKTKL</sequence>
<dbReference type="Gene3D" id="3.40.30.10">
    <property type="entry name" value="Glutaredoxin"/>
    <property type="match status" value="1"/>
</dbReference>
<evidence type="ECO:0000256" key="1">
    <source>
        <dbReference type="ARBA" id="ARBA00022729"/>
    </source>
</evidence>
<gene>
    <name evidence="3" type="ORF">MNB_SV-5-609</name>
</gene>
<feature type="domain" description="Thioredoxin-like fold" evidence="2">
    <location>
        <begin position="32"/>
        <end position="121"/>
    </location>
</feature>
<reference evidence="3" key="1">
    <citation type="submission" date="2016-10" db="EMBL/GenBank/DDBJ databases">
        <authorList>
            <person name="de Groot N.N."/>
        </authorList>
    </citation>
    <scope>NUCLEOTIDE SEQUENCE</scope>
</reference>
<dbReference type="AlphaFoldDB" id="A0A1W1EC90"/>
<dbReference type="Pfam" id="PF13098">
    <property type="entry name" value="Thioredoxin_2"/>
    <property type="match status" value="1"/>
</dbReference>
<accession>A0A1W1EC90</accession>
<dbReference type="PANTHER" id="PTHR15337:SF11">
    <property type="entry name" value="THIOREDOXIN DOMAIN-CONTAINING PROTEIN"/>
    <property type="match status" value="1"/>
</dbReference>
<keyword evidence="1" id="KW-0732">Signal</keyword>
<evidence type="ECO:0000259" key="2">
    <source>
        <dbReference type="Pfam" id="PF13098"/>
    </source>
</evidence>
<protein>
    <recommendedName>
        <fullName evidence="2">Thioredoxin-like fold domain-containing protein</fullName>
    </recommendedName>
</protein>
<proteinExistence type="predicted"/>